<dbReference type="PROSITE" id="PS50294">
    <property type="entry name" value="WD_REPEATS_REGION"/>
    <property type="match status" value="2"/>
</dbReference>
<dbReference type="Proteomes" id="UP000596742">
    <property type="component" value="Unassembled WGS sequence"/>
</dbReference>
<dbReference type="InterPro" id="IPR001680">
    <property type="entry name" value="WD40_rpt"/>
</dbReference>
<feature type="repeat" description="WD" evidence="6">
    <location>
        <begin position="317"/>
        <end position="354"/>
    </location>
</feature>
<dbReference type="Gene3D" id="2.130.10.10">
    <property type="entry name" value="YVTN repeat-like/Quinoprotein amine dehydrogenase"/>
    <property type="match status" value="1"/>
</dbReference>
<keyword evidence="3" id="KW-0677">Repeat</keyword>
<dbReference type="InterPro" id="IPR036322">
    <property type="entry name" value="WD40_repeat_dom_sf"/>
</dbReference>
<evidence type="ECO:0000313" key="9">
    <source>
        <dbReference type="EMBL" id="VDI08912.1"/>
    </source>
</evidence>
<feature type="repeat" description="WD" evidence="6">
    <location>
        <begin position="270"/>
        <end position="303"/>
    </location>
</feature>
<dbReference type="PANTHER" id="PTHR45903:SF1">
    <property type="entry name" value="GLUTAMATE-RICH WD REPEAT-CONTAINING PROTEIN 1"/>
    <property type="match status" value="1"/>
</dbReference>
<keyword evidence="10" id="KW-1185">Reference proteome</keyword>
<evidence type="ECO:0000256" key="2">
    <source>
        <dbReference type="ARBA" id="ARBA00022574"/>
    </source>
</evidence>
<dbReference type="PROSITE" id="PS00678">
    <property type="entry name" value="WD_REPEATS_1"/>
    <property type="match status" value="1"/>
</dbReference>
<comment type="subcellular location">
    <subcellularLocation>
        <location evidence="1">Nucleus</location>
    </subcellularLocation>
</comment>
<dbReference type="InterPro" id="IPR022052">
    <property type="entry name" value="Histone-bd_RBBP4-like_N"/>
</dbReference>
<feature type="non-terminal residue" evidence="9">
    <location>
        <position position="1"/>
    </location>
</feature>
<keyword evidence="4" id="KW-0539">Nucleus</keyword>
<dbReference type="EMBL" id="UYJE01002240">
    <property type="protein sequence ID" value="VDI08912.1"/>
    <property type="molecule type" value="Genomic_DNA"/>
</dbReference>
<dbReference type="OrthoDB" id="2161379at2759"/>
<feature type="domain" description="Histone-binding protein RBBP4-like N-terminal" evidence="8">
    <location>
        <begin position="56"/>
        <end position="123"/>
    </location>
</feature>
<dbReference type="PANTHER" id="PTHR45903">
    <property type="entry name" value="GLUTAMATE-RICH WD REPEAT-CONTAINING PROTEIN 1"/>
    <property type="match status" value="1"/>
</dbReference>
<dbReference type="SUPFAM" id="SSF50978">
    <property type="entry name" value="WD40 repeat-like"/>
    <property type="match status" value="1"/>
</dbReference>
<name>A0A8B6CQM5_MYTGA</name>
<dbReference type="Pfam" id="PF00400">
    <property type="entry name" value="WD40"/>
    <property type="match status" value="2"/>
</dbReference>
<organism evidence="9 10">
    <name type="scientific">Mytilus galloprovincialis</name>
    <name type="common">Mediterranean mussel</name>
    <dbReference type="NCBI Taxonomy" id="29158"/>
    <lineage>
        <taxon>Eukaryota</taxon>
        <taxon>Metazoa</taxon>
        <taxon>Spiralia</taxon>
        <taxon>Lophotrochozoa</taxon>
        <taxon>Mollusca</taxon>
        <taxon>Bivalvia</taxon>
        <taxon>Autobranchia</taxon>
        <taxon>Pteriomorphia</taxon>
        <taxon>Mytilida</taxon>
        <taxon>Mytiloidea</taxon>
        <taxon>Mytilidae</taxon>
        <taxon>Mytilinae</taxon>
        <taxon>Mytilus</taxon>
    </lineage>
</organism>
<dbReference type="InterPro" id="IPR019775">
    <property type="entry name" value="WD40_repeat_CS"/>
</dbReference>
<proteinExistence type="predicted"/>
<dbReference type="SMART" id="SM00320">
    <property type="entry name" value="WD40"/>
    <property type="match status" value="4"/>
</dbReference>
<feature type="compositionally biased region" description="Acidic residues" evidence="7">
    <location>
        <begin position="133"/>
        <end position="149"/>
    </location>
</feature>
<evidence type="ECO:0000256" key="1">
    <source>
        <dbReference type="ARBA" id="ARBA00004123"/>
    </source>
</evidence>
<evidence type="ECO:0000256" key="7">
    <source>
        <dbReference type="SAM" id="MobiDB-lite"/>
    </source>
</evidence>
<feature type="compositionally biased region" description="Basic and acidic residues" evidence="7">
    <location>
        <begin position="123"/>
        <end position="132"/>
    </location>
</feature>
<feature type="region of interest" description="Disordered" evidence="7">
    <location>
        <begin position="123"/>
        <end position="161"/>
    </location>
</feature>
<keyword evidence="2 6" id="KW-0853">WD repeat</keyword>
<evidence type="ECO:0000256" key="6">
    <source>
        <dbReference type="PROSITE-ProRule" id="PRU00221"/>
    </source>
</evidence>
<evidence type="ECO:0000256" key="3">
    <source>
        <dbReference type="ARBA" id="ARBA00022737"/>
    </source>
</evidence>
<sequence>MGDKQQDETVQTVATSESEDDDEMEMCQMEGADEEMEDENEDEKVYLPGEPLEEGEELVCDESAYMMYHQAQTGAPCLSFDIIPDSLGDKRETFPLTCYCASGSQSEHGHLNHVIVMKMENLHRTTKEKKESDENEEESDEEEEDDDDEEKKPELETASIKHSGSVNRIRVTTIGQKSIAATWSENGKVYIWDLTRPLHAVNDSNIMSVYIRNEESPAPIYTFKGHQVEGFAVDWSPLMEGRLLTGDCKKNIHLWTPKEGGAWHVDQRPYSGHTSSVEDIQWSPNENNVFASCSVDRSIRIWDARAAPNKACMLTAEEAHDRDVNVLHWNRNEPFIASGGDDGVIKVWDLRQFQ</sequence>
<dbReference type="PROSITE" id="PS50082">
    <property type="entry name" value="WD_REPEATS_2"/>
    <property type="match status" value="2"/>
</dbReference>
<feature type="region of interest" description="Disordered" evidence="7">
    <location>
        <begin position="1"/>
        <end position="25"/>
    </location>
</feature>
<dbReference type="InterPro" id="IPR020472">
    <property type="entry name" value="WD40_PAC1"/>
</dbReference>
<comment type="caution">
    <text evidence="9">The sequence shown here is derived from an EMBL/GenBank/DDBJ whole genome shotgun (WGS) entry which is preliminary data.</text>
</comment>
<dbReference type="GO" id="GO:0005730">
    <property type="term" value="C:nucleolus"/>
    <property type="evidence" value="ECO:0007669"/>
    <property type="project" value="TreeGrafter"/>
</dbReference>
<evidence type="ECO:0000256" key="4">
    <source>
        <dbReference type="ARBA" id="ARBA00023242"/>
    </source>
</evidence>
<evidence type="ECO:0000313" key="10">
    <source>
        <dbReference type="Proteomes" id="UP000596742"/>
    </source>
</evidence>
<dbReference type="AlphaFoldDB" id="A0A8B6CQM5"/>
<dbReference type="InterPro" id="IPR015943">
    <property type="entry name" value="WD40/YVTN_repeat-like_dom_sf"/>
</dbReference>
<gene>
    <name evidence="9" type="ORF">MGAL_10B073343</name>
</gene>
<dbReference type="InterPro" id="IPR051972">
    <property type="entry name" value="Glutamate-rich_WD_repeat"/>
</dbReference>
<evidence type="ECO:0000259" key="8">
    <source>
        <dbReference type="Pfam" id="PF12265"/>
    </source>
</evidence>
<accession>A0A8B6CQM5</accession>
<evidence type="ECO:0000256" key="5">
    <source>
        <dbReference type="ARBA" id="ARBA00040876"/>
    </source>
</evidence>
<reference evidence="9" key="1">
    <citation type="submission" date="2018-11" db="EMBL/GenBank/DDBJ databases">
        <authorList>
            <person name="Alioto T."/>
            <person name="Alioto T."/>
        </authorList>
    </citation>
    <scope>NUCLEOTIDE SEQUENCE</scope>
</reference>
<dbReference type="PRINTS" id="PR00320">
    <property type="entry name" value="GPROTEINBRPT"/>
</dbReference>
<dbReference type="GO" id="GO:0042254">
    <property type="term" value="P:ribosome biogenesis"/>
    <property type="evidence" value="ECO:0007669"/>
    <property type="project" value="TreeGrafter"/>
</dbReference>
<protein>
    <recommendedName>
        <fullName evidence="5">Glutamate-rich WD repeat-containing protein 1</fullName>
    </recommendedName>
</protein>
<dbReference type="Pfam" id="PF12265">
    <property type="entry name" value="CAF1C_H4-bd"/>
    <property type="match status" value="1"/>
</dbReference>